<protein>
    <submittedName>
        <fullName evidence="2">Transposase</fullName>
    </submittedName>
</protein>
<sequence length="68" mass="7633">MTVERQTILDAWSARWLLSMEYPKWKTRAIDGSRQGGVCLKVTLLTRSASVNEAVILTANNTGRIVVR</sequence>
<organism evidence="1 2">
    <name type="scientific">Ascaris lumbricoides</name>
    <name type="common">Giant roundworm</name>
    <dbReference type="NCBI Taxonomy" id="6252"/>
    <lineage>
        <taxon>Eukaryota</taxon>
        <taxon>Metazoa</taxon>
        <taxon>Ecdysozoa</taxon>
        <taxon>Nematoda</taxon>
        <taxon>Chromadorea</taxon>
        <taxon>Rhabditida</taxon>
        <taxon>Spirurina</taxon>
        <taxon>Ascaridomorpha</taxon>
        <taxon>Ascaridoidea</taxon>
        <taxon>Ascarididae</taxon>
        <taxon>Ascaris</taxon>
    </lineage>
</organism>
<dbReference type="WBParaSite" id="ALUE_0000765201-mRNA-1">
    <property type="protein sequence ID" value="ALUE_0000765201-mRNA-1"/>
    <property type="gene ID" value="ALUE_0000765201"/>
</dbReference>
<reference evidence="2" key="1">
    <citation type="submission" date="2017-02" db="UniProtKB">
        <authorList>
            <consortium name="WormBaseParasite"/>
        </authorList>
    </citation>
    <scope>IDENTIFICATION</scope>
</reference>
<keyword evidence="1" id="KW-1185">Reference proteome</keyword>
<dbReference type="AlphaFoldDB" id="A0A0M3HWS9"/>
<name>A0A0M3HWS9_ASCLU</name>
<proteinExistence type="predicted"/>
<evidence type="ECO:0000313" key="2">
    <source>
        <dbReference type="WBParaSite" id="ALUE_0000765201-mRNA-1"/>
    </source>
</evidence>
<evidence type="ECO:0000313" key="1">
    <source>
        <dbReference type="Proteomes" id="UP000036681"/>
    </source>
</evidence>
<dbReference type="Proteomes" id="UP000036681">
    <property type="component" value="Unplaced"/>
</dbReference>
<accession>A0A0M3HWS9</accession>